<dbReference type="EMBL" id="JAMYWD010000001">
    <property type="protein sequence ID" value="KAJ4981918.1"/>
    <property type="molecule type" value="Genomic_DNA"/>
</dbReference>
<reference evidence="1" key="1">
    <citation type="journal article" date="2023" name="Plant J.">
        <title>The genome of the king protea, Protea cynaroides.</title>
        <authorList>
            <person name="Chang J."/>
            <person name="Duong T.A."/>
            <person name="Schoeman C."/>
            <person name="Ma X."/>
            <person name="Roodt D."/>
            <person name="Barker N."/>
            <person name="Li Z."/>
            <person name="Van de Peer Y."/>
            <person name="Mizrachi E."/>
        </authorList>
    </citation>
    <scope>NUCLEOTIDE SEQUENCE</scope>
    <source>
        <tissue evidence="1">Young leaves</tissue>
    </source>
</reference>
<name>A0A9Q0L3L7_9MAGN</name>
<dbReference type="AlphaFoldDB" id="A0A9Q0L3L7"/>
<gene>
    <name evidence="1" type="ORF">NE237_032755</name>
</gene>
<dbReference type="Proteomes" id="UP001141806">
    <property type="component" value="Unassembled WGS sequence"/>
</dbReference>
<organism evidence="1 2">
    <name type="scientific">Protea cynaroides</name>
    <dbReference type="NCBI Taxonomy" id="273540"/>
    <lineage>
        <taxon>Eukaryota</taxon>
        <taxon>Viridiplantae</taxon>
        <taxon>Streptophyta</taxon>
        <taxon>Embryophyta</taxon>
        <taxon>Tracheophyta</taxon>
        <taxon>Spermatophyta</taxon>
        <taxon>Magnoliopsida</taxon>
        <taxon>Proteales</taxon>
        <taxon>Proteaceae</taxon>
        <taxon>Protea</taxon>
    </lineage>
</organism>
<sequence>MQVSWEWTAQHTRWLVGDGRNINLWTDRWLGPSTIAEQMGLSLASMKDLETKVSDFILNGTWCFSVVSNLVLRDILNRVAVIPLIEGMEDKAIWRLTINGNYSVSSAWKEGRLSHAKPTW</sequence>
<proteinExistence type="predicted"/>
<evidence type="ECO:0000313" key="1">
    <source>
        <dbReference type="EMBL" id="KAJ4981918.1"/>
    </source>
</evidence>
<comment type="caution">
    <text evidence="1">The sequence shown here is derived from an EMBL/GenBank/DDBJ whole genome shotgun (WGS) entry which is preliminary data.</text>
</comment>
<dbReference type="OrthoDB" id="1938246at2759"/>
<evidence type="ECO:0000313" key="2">
    <source>
        <dbReference type="Proteomes" id="UP001141806"/>
    </source>
</evidence>
<keyword evidence="2" id="KW-1185">Reference proteome</keyword>
<protein>
    <submittedName>
        <fullName evidence="1">Uncharacterized protein</fullName>
    </submittedName>
</protein>
<accession>A0A9Q0L3L7</accession>